<evidence type="ECO:0000256" key="2">
    <source>
        <dbReference type="ARBA" id="ARBA00023315"/>
    </source>
</evidence>
<reference evidence="7" key="1">
    <citation type="submission" date="2018-06" db="EMBL/GenBank/DDBJ databases">
        <authorList>
            <person name="Ashton P.M."/>
            <person name="Dallman T."/>
            <person name="Nair S."/>
            <person name="De Pinna E."/>
            <person name="Peters T."/>
            <person name="Grant K."/>
        </authorList>
    </citation>
    <scope>NUCLEOTIDE SEQUENCE [LARGE SCALE GENOMIC DNA]</scope>
    <source>
        <strain evidence="7">319688</strain>
        <strain evidence="6">646013</strain>
    </source>
</reference>
<accession>A0A5Y2LZC9</accession>
<name>A0A5Y2LZC9_SALER</name>
<comment type="catalytic activity">
    <reaction evidence="4">
        <text>L-threonyl-[protein] + acetyl-CoA = O-acetyl-L-threonyl-[protein] + CoA</text>
        <dbReference type="Rhea" id="RHEA:65340"/>
        <dbReference type="Rhea" id="RHEA-COMP:11060"/>
        <dbReference type="Rhea" id="RHEA-COMP:16780"/>
        <dbReference type="ChEBI" id="CHEBI:30013"/>
        <dbReference type="ChEBI" id="CHEBI:57287"/>
        <dbReference type="ChEBI" id="CHEBI:57288"/>
        <dbReference type="ChEBI" id="CHEBI:141025"/>
    </reaction>
    <physiologicalReaction direction="left-to-right" evidence="4">
        <dbReference type="Rhea" id="RHEA:65341"/>
    </physiologicalReaction>
</comment>
<evidence type="ECO:0000313" key="6">
    <source>
        <dbReference type="EMBL" id="ECC1608905.1"/>
    </source>
</evidence>
<dbReference type="GO" id="GO:0016746">
    <property type="term" value="F:acyltransferase activity"/>
    <property type="evidence" value="ECO:0007669"/>
    <property type="project" value="UniProtKB-KW"/>
</dbReference>
<evidence type="ECO:0000256" key="3">
    <source>
        <dbReference type="ARBA" id="ARBA00023785"/>
    </source>
</evidence>
<keyword evidence="1" id="KW-0808">Transferase</keyword>
<evidence type="ECO:0000256" key="4">
    <source>
        <dbReference type="ARBA" id="ARBA00048364"/>
    </source>
</evidence>
<protein>
    <submittedName>
        <fullName evidence="7">Uncharacterized protein</fullName>
    </submittedName>
</protein>
<dbReference type="EMBL" id="AAIAJV010000043">
    <property type="protein sequence ID" value="ECC1608905.1"/>
    <property type="molecule type" value="Genomic_DNA"/>
</dbReference>
<evidence type="ECO:0000256" key="5">
    <source>
        <dbReference type="ARBA" id="ARBA00048662"/>
    </source>
</evidence>
<gene>
    <name evidence="7" type="ORF">DPA05_24065</name>
    <name evidence="6" type="ORF">FNI14_23625</name>
</gene>
<evidence type="ECO:0000313" key="7">
    <source>
        <dbReference type="EMBL" id="ECE6362669.1"/>
    </source>
</evidence>
<dbReference type="AlphaFoldDB" id="A0A5Y2LZC9"/>
<dbReference type="InterPro" id="IPR005083">
    <property type="entry name" value="YopJ-like"/>
</dbReference>
<dbReference type="Proteomes" id="UP000839852">
    <property type="component" value="Unassembled WGS sequence"/>
</dbReference>
<comment type="catalytic activity">
    <reaction evidence="5">
        <text>L-seryl-[protein] + acetyl-CoA = O-acetyl-L-seryl-[protein] + CoA</text>
        <dbReference type="Rhea" id="RHEA:59392"/>
        <dbReference type="Rhea" id="RHEA-COMP:9863"/>
        <dbReference type="Rhea" id="RHEA-COMP:15352"/>
        <dbReference type="ChEBI" id="CHEBI:29999"/>
        <dbReference type="ChEBI" id="CHEBI:57287"/>
        <dbReference type="ChEBI" id="CHEBI:57288"/>
        <dbReference type="ChEBI" id="CHEBI:141128"/>
    </reaction>
    <physiologicalReaction direction="left-to-right" evidence="5">
        <dbReference type="Rhea" id="RHEA:59393"/>
    </physiologicalReaction>
</comment>
<keyword evidence="2" id="KW-0012">Acyltransferase</keyword>
<dbReference type="Pfam" id="PF03421">
    <property type="entry name" value="Acetyltransf_14"/>
    <property type="match status" value="1"/>
</dbReference>
<comment type="caution">
    <text evidence="7">The sequence shown here is derived from an EMBL/GenBank/DDBJ whole genome shotgun (WGS) entry which is preliminary data.</text>
</comment>
<organism evidence="7">
    <name type="scientific">Salmonella enterica subsp. salamae</name>
    <dbReference type="NCBI Taxonomy" id="59202"/>
    <lineage>
        <taxon>Bacteria</taxon>
        <taxon>Pseudomonadati</taxon>
        <taxon>Pseudomonadota</taxon>
        <taxon>Gammaproteobacteria</taxon>
        <taxon>Enterobacterales</taxon>
        <taxon>Enterobacteriaceae</taxon>
        <taxon>Salmonella</taxon>
    </lineage>
</organism>
<evidence type="ECO:0000256" key="1">
    <source>
        <dbReference type="ARBA" id="ARBA00022679"/>
    </source>
</evidence>
<comment type="similarity">
    <text evidence="3">Belongs to the acetyltransferase YopJ family.</text>
</comment>
<dbReference type="EMBL" id="AAIIOQ010000046">
    <property type="protein sequence ID" value="ECE6362669.1"/>
    <property type="molecule type" value="Genomic_DNA"/>
</dbReference>
<sequence>MNNDKPDGPEIKRQRMDPAYQAGYDAALAFIYRYPAFFGQQKLSVLPSSPSEQGKYLKEIMDILADDSQEKVIPDWFIGSNTDREFLSALVAVANNKEGSNRNIIVCEDIQALPWYINSYCGDPLGCPILLRIISKAAHVACVYYYKDIKNKMSFFIFETAYISETSKKIEEILCRAFNSTNLRIAIFEMNIQRSQGECAMFSLHLAKCLCDKRSIITDLHEVIWNPEGLDANSFEKSPFSHYENITILFKESNCDKRLPPQLFKHAQSRNRLQQYIINSKYTDCPINKKGESLPERQQRFLVTTTENLVRIVSINKMRLNKYLELILKLKGLYS</sequence>
<proteinExistence type="inferred from homology"/>